<sequence length="627" mass="70476">MLYFYDWFDIMNETTDGTGAGMIFFENDFVSLPLFCVIKEIIYGKGETSMLYIWSYLKKYPKWLALNLFSAVLFVIVNLGLPTILARMIDEGINPRDVDRLYFWGWVMFAIILLGIVGRIILSYAVGQLTTTMVRDMRNDLYAKLQEYSHHEYEQIGVSSLVTRLTSDAFVLMQFADSMLKMGVITPLMMVSSVLLILTTSPSLAWIVAVSVPFLAVVVWYVAVKTRPLSEKQQKTLDHLNQFARENLTGLRVIRAFAREEFQEDKFAAENEVYAENSNKLFKLTGLTEPLFVQIIIAMIVAIVWFALDPLHDGSLKIGDLVAFIEYSFHALLSFLFLANLFTMYPRTAVSSRRLKEIMDMPISIDPNENGVTETASRGYLEFDNVTFAYPGETESPVLHNISFQAKPGETIAFIGSTGSGKSSLVQLIPRFYDVTLGKILVDGVDVRDYNLKALRQKIGFIPQKALLFTGTIAENLRYGKEDASVQELEQAADISQAKEFIDSREEGFDTHLAEGGSNLSGGQKQRLSIARAVVKDPDVFIFDDSFSALDYKTDATLRKRLKEVTGDATVLIVAQRVGTIMDADQIIVLDHGEIVGRGTHDELMESNEIYREIANSQLDSPSLTEE</sequence>
<dbReference type="InterPro" id="IPR027417">
    <property type="entry name" value="P-loop_NTPase"/>
</dbReference>
<dbReference type="SUPFAM" id="SSF90123">
    <property type="entry name" value="ABC transporter transmembrane region"/>
    <property type="match status" value="1"/>
</dbReference>
<dbReference type="InterPro" id="IPR017871">
    <property type="entry name" value="ABC_transporter-like_CS"/>
</dbReference>
<dbReference type="PANTHER" id="PTHR43394">
    <property type="entry name" value="ATP-DEPENDENT PERMEASE MDL1, MITOCHONDRIAL"/>
    <property type="match status" value="1"/>
</dbReference>
<reference evidence="12" key="1">
    <citation type="submission" date="2019-11" db="EMBL/GenBank/DDBJ databases">
        <authorList>
            <person name="Feng L."/>
        </authorList>
    </citation>
    <scope>NUCLEOTIDE SEQUENCE</scope>
    <source>
        <strain evidence="12">SparasanguinisLFYP13</strain>
    </source>
</reference>
<dbReference type="Gene3D" id="3.40.50.300">
    <property type="entry name" value="P-loop containing nucleotide triphosphate hydrolases"/>
    <property type="match status" value="1"/>
</dbReference>
<evidence type="ECO:0000256" key="1">
    <source>
        <dbReference type="ARBA" id="ARBA00004651"/>
    </source>
</evidence>
<dbReference type="PROSITE" id="PS50893">
    <property type="entry name" value="ABC_TRANSPORTER_2"/>
    <property type="match status" value="1"/>
</dbReference>
<evidence type="ECO:0000256" key="3">
    <source>
        <dbReference type="ARBA" id="ARBA00022475"/>
    </source>
</evidence>
<evidence type="ECO:0000256" key="9">
    <source>
        <dbReference type="SAM" id="Phobius"/>
    </source>
</evidence>
<feature type="transmembrane region" description="Helical" evidence="9">
    <location>
        <begin position="20"/>
        <end position="42"/>
    </location>
</feature>
<keyword evidence="6 12" id="KW-0067">ATP-binding</keyword>
<keyword evidence="2" id="KW-0813">Transport</keyword>
<keyword evidence="5" id="KW-0547">Nucleotide-binding</keyword>
<dbReference type="PROSITE" id="PS50929">
    <property type="entry name" value="ABC_TM1F"/>
    <property type="match status" value="1"/>
</dbReference>
<comment type="subcellular location">
    <subcellularLocation>
        <location evidence="1">Cell membrane</location>
        <topology evidence="1">Multi-pass membrane protein</topology>
    </subcellularLocation>
</comment>
<dbReference type="Gene3D" id="1.20.1560.10">
    <property type="entry name" value="ABC transporter type 1, transmembrane domain"/>
    <property type="match status" value="1"/>
</dbReference>
<feature type="domain" description="ABC transmembrane type-1" evidence="11">
    <location>
        <begin position="65"/>
        <end position="347"/>
    </location>
</feature>
<evidence type="ECO:0000256" key="2">
    <source>
        <dbReference type="ARBA" id="ARBA00022448"/>
    </source>
</evidence>
<proteinExistence type="predicted"/>
<dbReference type="CDD" id="cd18548">
    <property type="entry name" value="ABC_6TM_Tm287_like"/>
    <property type="match status" value="1"/>
</dbReference>
<keyword evidence="8 9" id="KW-0472">Membrane</keyword>
<organism evidence="12">
    <name type="scientific">Streptococcus parasanguinis</name>
    <dbReference type="NCBI Taxonomy" id="1318"/>
    <lineage>
        <taxon>Bacteria</taxon>
        <taxon>Bacillati</taxon>
        <taxon>Bacillota</taxon>
        <taxon>Bacilli</taxon>
        <taxon>Lactobacillales</taxon>
        <taxon>Streptococcaceae</taxon>
        <taxon>Streptococcus</taxon>
    </lineage>
</organism>
<dbReference type="SUPFAM" id="SSF52540">
    <property type="entry name" value="P-loop containing nucleoside triphosphate hydrolases"/>
    <property type="match status" value="1"/>
</dbReference>
<dbReference type="InterPro" id="IPR036640">
    <property type="entry name" value="ABC1_TM_sf"/>
</dbReference>
<feature type="domain" description="ABC transporter" evidence="10">
    <location>
        <begin position="381"/>
        <end position="617"/>
    </location>
</feature>
<feature type="transmembrane region" description="Helical" evidence="9">
    <location>
        <begin position="63"/>
        <end position="81"/>
    </location>
</feature>
<evidence type="ECO:0000256" key="4">
    <source>
        <dbReference type="ARBA" id="ARBA00022692"/>
    </source>
</evidence>
<evidence type="ECO:0000256" key="5">
    <source>
        <dbReference type="ARBA" id="ARBA00022741"/>
    </source>
</evidence>
<feature type="transmembrane region" description="Helical" evidence="9">
    <location>
        <begin position="204"/>
        <end position="224"/>
    </location>
</feature>
<evidence type="ECO:0000256" key="8">
    <source>
        <dbReference type="ARBA" id="ARBA00023136"/>
    </source>
</evidence>
<evidence type="ECO:0000259" key="10">
    <source>
        <dbReference type="PROSITE" id="PS50893"/>
    </source>
</evidence>
<dbReference type="InterPro" id="IPR003593">
    <property type="entry name" value="AAA+_ATPase"/>
</dbReference>
<dbReference type="InterPro" id="IPR039421">
    <property type="entry name" value="Type_1_exporter"/>
</dbReference>
<dbReference type="InterPro" id="IPR011527">
    <property type="entry name" value="ABC1_TM_dom"/>
</dbReference>
<dbReference type="Pfam" id="PF00664">
    <property type="entry name" value="ABC_membrane"/>
    <property type="match status" value="1"/>
</dbReference>
<feature type="transmembrane region" description="Helical" evidence="9">
    <location>
        <begin position="291"/>
        <end position="308"/>
    </location>
</feature>
<dbReference type="GO" id="GO:0016887">
    <property type="term" value="F:ATP hydrolysis activity"/>
    <property type="evidence" value="ECO:0007669"/>
    <property type="project" value="InterPro"/>
</dbReference>
<name>A0A6N3D6K3_STRPA</name>
<evidence type="ECO:0000256" key="6">
    <source>
        <dbReference type="ARBA" id="ARBA00022840"/>
    </source>
</evidence>
<dbReference type="SMART" id="SM00382">
    <property type="entry name" value="AAA"/>
    <property type="match status" value="1"/>
</dbReference>
<feature type="transmembrane region" description="Helical" evidence="9">
    <location>
        <begin position="179"/>
        <end position="198"/>
    </location>
</feature>
<dbReference type="EMBL" id="CACRUC010000019">
    <property type="protein sequence ID" value="VYU23922.1"/>
    <property type="molecule type" value="Genomic_DNA"/>
</dbReference>
<dbReference type="PROSITE" id="PS00211">
    <property type="entry name" value="ABC_TRANSPORTER_1"/>
    <property type="match status" value="1"/>
</dbReference>
<dbReference type="GO" id="GO:0005524">
    <property type="term" value="F:ATP binding"/>
    <property type="evidence" value="ECO:0007669"/>
    <property type="project" value="UniProtKB-KW"/>
</dbReference>
<keyword evidence="4 9" id="KW-0812">Transmembrane</keyword>
<evidence type="ECO:0000259" key="11">
    <source>
        <dbReference type="PROSITE" id="PS50929"/>
    </source>
</evidence>
<dbReference type="Pfam" id="PF00005">
    <property type="entry name" value="ABC_tran"/>
    <property type="match status" value="1"/>
</dbReference>
<dbReference type="FunFam" id="3.40.50.300:FF:000221">
    <property type="entry name" value="Multidrug ABC transporter ATP-binding protein"/>
    <property type="match status" value="1"/>
</dbReference>
<dbReference type="GO" id="GO:0015421">
    <property type="term" value="F:ABC-type oligopeptide transporter activity"/>
    <property type="evidence" value="ECO:0007669"/>
    <property type="project" value="TreeGrafter"/>
</dbReference>
<dbReference type="GO" id="GO:0005886">
    <property type="term" value="C:plasma membrane"/>
    <property type="evidence" value="ECO:0007669"/>
    <property type="project" value="UniProtKB-SubCell"/>
</dbReference>
<feature type="transmembrane region" description="Helical" evidence="9">
    <location>
        <begin position="328"/>
        <end position="346"/>
    </location>
</feature>
<keyword evidence="7 9" id="KW-1133">Transmembrane helix</keyword>
<evidence type="ECO:0000256" key="7">
    <source>
        <dbReference type="ARBA" id="ARBA00022989"/>
    </source>
</evidence>
<dbReference type="InterPro" id="IPR003439">
    <property type="entry name" value="ABC_transporter-like_ATP-bd"/>
</dbReference>
<accession>A0A6N3D6K3</accession>
<dbReference type="AlphaFoldDB" id="A0A6N3D6K3"/>
<gene>
    <name evidence="12" type="ORF">SPLFYP13_01317</name>
</gene>
<feature type="transmembrane region" description="Helical" evidence="9">
    <location>
        <begin position="101"/>
        <end position="127"/>
    </location>
</feature>
<evidence type="ECO:0000313" key="12">
    <source>
        <dbReference type="EMBL" id="VYU23922.1"/>
    </source>
</evidence>
<dbReference type="PANTHER" id="PTHR43394:SF1">
    <property type="entry name" value="ATP-BINDING CASSETTE SUB-FAMILY B MEMBER 10, MITOCHONDRIAL"/>
    <property type="match status" value="1"/>
</dbReference>
<keyword evidence="3" id="KW-1003">Cell membrane</keyword>
<protein>
    <submittedName>
        <fullName evidence="12">Putative ABC transporter ATP-binding protein</fullName>
    </submittedName>
</protein>